<name>A0A1I7TGI7_9PELO</name>
<keyword evidence="7" id="KW-0524">Neurogenesis</keyword>
<dbReference type="InterPro" id="IPR014756">
    <property type="entry name" value="Ig_E-set"/>
</dbReference>
<keyword evidence="17" id="KW-1185">Reference proteome</keyword>
<comment type="caution">
    <text evidence="12">Lacks conserved residue(s) required for the propagation of feature annotation.</text>
</comment>
<comment type="similarity">
    <text evidence="2">Belongs to the plexin family.</text>
</comment>
<dbReference type="GO" id="GO:0005886">
    <property type="term" value="C:plasma membrane"/>
    <property type="evidence" value="ECO:0007669"/>
    <property type="project" value="UniProtKB-SubCell"/>
</dbReference>
<dbReference type="FunFam" id="2.60.40.10:FF:002442">
    <property type="entry name" value="Plexin-2"/>
    <property type="match status" value="1"/>
</dbReference>
<dbReference type="InterPro" id="IPR001627">
    <property type="entry name" value="Semap_dom"/>
</dbReference>
<dbReference type="Gene3D" id="1.10.506.10">
    <property type="entry name" value="GTPase Activation - p120gap, domain 1"/>
    <property type="match status" value="2"/>
</dbReference>
<dbReference type="Pfam" id="PF01437">
    <property type="entry name" value="PSI"/>
    <property type="match status" value="1"/>
</dbReference>
<keyword evidence="9 14" id="KW-0472">Membrane</keyword>
<evidence type="ECO:0000256" key="4">
    <source>
        <dbReference type="ARBA" id="ARBA00022692"/>
    </source>
</evidence>
<dbReference type="SMART" id="SM00630">
    <property type="entry name" value="Sema"/>
    <property type="match status" value="1"/>
</dbReference>
<evidence type="ECO:0000256" key="7">
    <source>
        <dbReference type="ARBA" id="ARBA00022902"/>
    </source>
</evidence>
<dbReference type="GO" id="GO:0008360">
    <property type="term" value="P:regulation of cell shape"/>
    <property type="evidence" value="ECO:0007669"/>
    <property type="project" value="TreeGrafter"/>
</dbReference>
<evidence type="ECO:0000256" key="1">
    <source>
        <dbReference type="ARBA" id="ARBA00004162"/>
    </source>
</evidence>
<dbReference type="Proteomes" id="UP000095282">
    <property type="component" value="Unplaced"/>
</dbReference>
<dbReference type="SMART" id="SM00429">
    <property type="entry name" value="IPT"/>
    <property type="match status" value="2"/>
</dbReference>
<dbReference type="GO" id="GO:0002116">
    <property type="term" value="C:semaphorin receptor complex"/>
    <property type="evidence" value="ECO:0007669"/>
    <property type="project" value="TreeGrafter"/>
</dbReference>
<sequence length="1730" mass="191672">MVILRLAFLLLIIPIHWERTTALSFEVGGDVKQKIFHTSGHIDDFLVSRDTVYVASVNRLTSLSISNFSIQNEISIGPIQDSPWCSADGKSCLKDNRPFSTDVHTKILQILPSNQLLQCGSVKLGSCSTYNSKLSLLTESSIPVAANSPDASTVSQIIDNRLIVAASPTKESPYRDPFPAVAIRNLPGLNVENAGDLEGEAAVFLRAAYRGSFRFVETFAHQHFIFVVATVTPRETRLPVTTRLIRFCRNDTKFVSYSEIELQCRGEDNTNYPFLNAVVQIGDKLIASFSASQNSRKSSICVFSMQKVKLTFWYNVDRCRSGTDSIKLPHIGRDTKCVNKAHIPLDEDSCELGVGGSIELVEMSTKDVFAKITSLMAVDQKAVFAGTSSSQIVMLKWDDTSNSNKLEEYGRKEVGDGRTGSEVLKMVRYGDFVLVQMPYGLIMEELSTCSHHESCTECLVSVDPLCQWCHPTQSCTTSSRCAGPVTSQCPIVDGDPIPSMISVNTSIPISFHIHHLPQPIGFTYKCQFGTKTTKANWTSSGISCPSEIFSSPKTFEISLMTSISKNPISRHNFTVFDCSGYSTCSTCMSSDYGCKWCSGSCASSCASVPAKACVKIQPMKLPIAIGSQQEIVLEALNLDTLDRKTDHFCKVNGQIAPAKIARDSIRCGKIQLTSDNQTDMIVPLALMAKDVIVDVANVSLYSCSNLAADCSSCLALSPSLSCGWCNRKCSHECHEAKTTAVCDPPRIDRFEPSSGPIEGGTIIKIYGNDLGMSVEDVRGKIYVAGSRCNIVEYHVSNMIACQVDKGISSGPIRISVGRVTMAVAESHDLFLLFEFPSSLPIPYTDRYPVALVSLYTARTSRVDHGSLDQPFEYRSDPSINSIFPLTSFKAGGRIVTVHGSSLNTVQSAKIFLISSPTPPFDIISDLAQCHIINSTLMTCMTPKILETITRRVEYTKQPVGFLMDNVTAVANLGRRIQMAVFPNPSLSPFKGIRYHQGEQSLILAGHNLNLAAEPNDFKIFIGNERCYVTLVDSKQLVCSGPLKQPKPTDERGVPINGDNPLVTVIVGSLRMELGLIEYSDHALPSRLSFLILGLCLFIVITLIVMCLIFKRRRQEREKEYKKIQLQMENLENNVRKECKQAFAELQTNLVLSPKSTGTVTQPELINFPHFVENLLWADNSLTSAPSLARTLPVTLAQFHALLSFKGFIFTIVDAAESDVSISTSEKSMLASLLISVLLRNFSYCTEIVVDLLRAHIAKSVQNKKGELLFRNSDSVVEKMFSKWMSICLYSHLTPQMNSFFYLYKALQYQTDKGPVDAVTGDARYTINEAKLLRESVDSKTLKIHVIPFEKCEESIELEVHACDAICQLKQKVASAVYRETPYSQRPRITQFELKFKCARRGDLKLTDVSAVETLSQKKLPVKLLTLADYGIQDGATLEMTPAVYTAESYRNSLADSGQSSWSSLDRCSPIYSSSKYYHLTNPISGTMTFKKKSPSEIPKSIPEVYLTRLLTSKGTVETYVEDFLETVLYMHDSSYPPILKFFFDILDREAAVNGVSENICQQWKANGYVLRVWANFVRNPQLVFDVPHSVSMDANLSTVAQTMMDCFSFSEPVLGAHSPSSRLLFAKDVARLRPLSVDLFKRVKQSPPLGMDELRTELVNMANDVSTCKGSSLALSELLSWVRGNGIRISQLLSSNEETSQQRLPQKLSQVLHVCLETDNHIYSTISDYE</sequence>
<evidence type="ECO:0000256" key="10">
    <source>
        <dbReference type="ARBA" id="ARBA00023157"/>
    </source>
</evidence>
<dbReference type="PANTHER" id="PTHR22625:SF44">
    <property type="entry name" value="PLEXIN-B"/>
    <property type="match status" value="1"/>
</dbReference>
<dbReference type="GO" id="GO:0008045">
    <property type="term" value="P:motor neuron axon guidance"/>
    <property type="evidence" value="ECO:0007669"/>
    <property type="project" value="TreeGrafter"/>
</dbReference>
<dbReference type="GO" id="GO:0050772">
    <property type="term" value="P:positive regulation of axonogenesis"/>
    <property type="evidence" value="ECO:0007669"/>
    <property type="project" value="TreeGrafter"/>
</dbReference>
<feature type="transmembrane region" description="Helical" evidence="14">
    <location>
        <begin position="1087"/>
        <end position="1109"/>
    </location>
</feature>
<dbReference type="InterPro" id="IPR002165">
    <property type="entry name" value="Plexin_repeat"/>
</dbReference>
<comment type="subcellular location">
    <subcellularLocation>
        <location evidence="1">Cell membrane</location>
        <topology evidence="1">Single-pass membrane protein</topology>
    </subcellularLocation>
</comment>
<keyword evidence="3" id="KW-1003">Cell membrane</keyword>
<dbReference type="InterPro" id="IPR015943">
    <property type="entry name" value="WD40/YVTN_repeat-like_dom_sf"/>
</dbReference>
<dbReference type="InterPro" id="IPR046800">
    <property type="entry name" value="Plexin_RBD"/>
</dbReference>
<dbReference type="InterPro" id="IPR013783">
    <property type="entry name" value="Ig-like_fold"/>
</dbReference>
<dbReference type="InterPro" id="IPR036352">
    <property type="entry name" value="Semap_dom_sf"/>
</dbReference>
<dbReference type="SUPFAM" id="SSF101912">
    <property type="entry name" value="Sema domain"/>
    <property type="match status" value="1"/>
</dbReference>
<dbReference type="InterPro" id="IPR013548">
    <property type="entry name" value="Plexin_cytoplasmic_RasGAP_dom"/>
</dbReference>
<dbReference type="FunFam" id="2.60.40.10:FF:002574">
    <property type="entry name" value="Plexin B, putative"/>
    <property type="match status" value="1"/>
</dbReference>
<accession>A0A1I7TGI7</accession>
<evidence type="ECO:0000256" key="13">
    <source>
        <dbReference type="SAM" id="Coils"/>
    </source>
</evidence>
<evidence type="ECO:0000313" key="17">
    <source>
        <dbReference type="Proteomes" id="UP000095282"/>
    </source>
</evidence>
<evidence type="ECO:0000256" key="12">
    <source>
        <dbReference type="PROSITE-ProRule" id="PRU00352"/>
    </source>
</evidence>
<reference evidence="18" key="1">
    <citation type="submission" date="2016-11" db="UniProtKB">
        <authorList>
            <consortium name="WormBaseParasite"/>
        </authorList>
    </citation>
    <scope>IDENTIFICATION</scope>
</reference>
<dbReference type="PANTHER" id="PTHR22625">
    <property type="entry name" value="PLEXIN"/>
    <property type="match status" value="1"/>
</dbReference>
<dbReference type="CDD" id="cd00603">
    <property type="entry name" value="IPT_PCSR"/>
    <property type="match status" value="1"/>
</dbReference>
<dbReference type="FunFam" id="1.10.506.10:FF:000040">
    <property type="entry name" value="Plexin-2"/>
    <property type="match status" value="1"/>
</dbReference>
<protein>
    <submittedName>
        <fullName evidence="18">Sema domain-containing protein</fullName>
    </submittedName>
</protein>
<evidence type="ECO:0000256" key="5">
    <source>
        <dbReference type="ARBA" id="ARBA00022729"/>
    </source>
</evidence>
<keyword evidence="13" id="KW-0175">Coiled coil</keyword>
<dbReference type="PROSITE" id="PS51004">
    <property type="entry name" value="SEMA"/>
    <property type="match status" value="1"/>
</dbReference>
<evidence type="ECO:0000256" key="8">
    <source>
        <dbReference type="ARBA" id="ARBA00022989"/>
    </source>
</evidence>
<dbReference type="InterPro" id="IPR002909">
    <property type="entry name" value="IPT_dom"/>
</dbReference>
<dbReference type="CDD" id="cd01180">
    <property type="entry name" value="IPT_plexin_repeat1"/>
    <property type="match status" value="1"/>
</dbReference>
<keyword evidence="8 14" id="KW-1133">Transmembrane helix</keyword>
<dbReference type="SMART" id="SM00423">
    <property type="entry name" value="PSI"/>
    <property type="match status" value="3"/>
</dbReference>
<dbReference type="STRING" id="1561998.A0A1I7TGI7"/>
<dbReference type="GO" id="GO:0017154">
    <property type="term" value="F:semaphorin receptor activity"/>
    <property type="evidence" value="ECO:0007669"/>
    <property type="project" value="InterPro"/>
</dbReference>
<feature type="chain" id="PRO_5009307495" evidence="15">
    <location>
        <begin position="23"/>
        <end position="1730"/>
    </location>
</feature>
<feature type="domain" description="Sema" evidence="16">
    <location>
        <begin position="19"/>
        <end position="446"/>
    </location>
</feature>
<dbReference type="SUPFAM" id="SSF103575">
    <property type="entry name" value="Plexin repeat"/>
    <property type="match status" value="1"/>
</dbReference>
<proteinExistence type="inferred from homology"/>
<dbReference type="SUPFAM" id="SSF81296">
    <property type="entry name" value="E set domains"/>
    <property type="match status" value="3"/>
</dbReference>
<keyword evidence="6" id="KW-0677">Repeat</keyword>
<keyword evidence="5 15" id="KW-0732">Signal</keyword>
<organism evidence="17 18">
    <name type="scientific">Caenorhabditis tropicalis</name>
    <dbReference type="NCBI Taxonomy" id="1561998"/>
    <lineage>
        <taxon>Eukaryota</taxon>
        <taxon>Metazoa</taxon>
        <taxon>Ecdysozoa</taxon>
        <taxon>Nematoda</taxon>
        <taxon>Chromadorea</taxon>
        <taxon>Rhabditida</taxon>
        <taxon>Rhabditina</taxon>
        <taxon>Rhabditomorpha</taxon>
        <taxon>Rhabditoidea</taxon>
        <taxon>Rhabditidae</taxon>
        <taxon>Peloderinae</taxon>
        <taxon>Caenorhabditis</taxon>
    </lineage>
</organism>
<dbReference type="InterPro" id="IPR008936">
    <property type="entry name" value="Rho_GTPase_activation_prot"/>
</dbReference>
<evidence type="ECO:0000256" key="6">
    <source>
        <dbReference type="ARBA" id="ARBA00022737"/>
    </source>
</evidence>
<evidence type="ECO:0000256" key="14">
    <source>
        <dbReference type="SAM" id="Phobius"/>
    </source>
</evidence>
<dbReference type="InterPro" id="IPR031148">
    <property type="entry name" value="Plexin"/>
</dbReference>
<dbReference type="FunFam" id="1.10.506.10:FF:000039">
    <property type="entry name" value="Plexin-2"/>
    <property type="match status" value="1"/>
</dbReference>
<dbReference type="Gene3D" id="2.60.40.10">
    <property type="entry name" value="Immunoglobulins"/>
    <property type="match status" value="3"/>
</dbReference>
<dbReference type="SUPFAM" id="SSF48350">
    <property type="entry name" value="GTPase activation domain, GAP"/>
    <property type="match status" value="1"/>
</dbReference>
<dbReference type="InterPro" id="IPR016201">
    <property type="entry name" value="PSI"/>
</dbReference>
<evidence type="ECO:0000256" key="2">
    <source>
        <dbReference type="ARBA" id="ARBA00010297"/>
    </source>
</evidence>
<evidence type="ECO:0000256" key="15">
    <source>
        <dbReference type="SAM" id="SignalP"/>
    </source>
</evidence>
<feature type="coiled-coil region" evidence="13">
    <location>
        <begin position="1113"/>
        <end position="1140"/>
    </location>
</feature>
<feature type="signal peptide" evidence="15">
    <location>
        <begin position="1"/>
        <end position="22"/>
    </location>
</feature>
<keyword evidence="10" id="KW-1015">Disulfide bond</keyword>
<dbReference type="Gene3D" id="2.130.10.10">
    <property type="entry name" value="YVTN repeat-like/Quinoprotein amine dehydrogenase"/>
    <property type="match status" value="1"/>
</dbReference>
<dbReference type="GO" id="GO:0030334">
    <property type="term" value="P:regulation of cell migration"/>
    <property type="evidence" value="ECO:0007669"/>
    <property type="project" value="TreeGrafter"/>
</dbReference>
<evidence type="ECO:0000259" key="16">
    <source>
        <dbReference type="PROSITE" id="PS51004"/>
    </source>
</evidence>
<dbReference type="GO" id="GO:0097374">
    <property type="term" value="P:sensory neuron axon guidance"/>
    <property type="evidence" value="ECO:0007669"/>
    <property type="project" value="TreeGrafter"/>
</dbReference>
<keyword evidence="11" id="KW-0325">Glycoprotein</keyword>
<evidence type="ECO:0000256" key="11">
    <source>
        <dbReference type="ARBA" id="ARBA00023180"/>
    </source>
</evidence>
<evidence type="ECO:0000313" key="18">
    <source>
        <dbReference type="WBParaSite" id="Csp11.Scaffold606.g5714.t2"/>
    </source>
</evidence>
<dbReference type="GO" id="GO:0007162">
    <property type="term" value="P:negative regulation of cell adhesion"/>
    <property type="evidence" value="ECO:0007669"/>
    <property type="project" value="TreeGrafter"/>
</dbReference>
<dbReference type="Pfam" id="PF01833">
    <property type="entry name" value="TIG"/>
    <property type="match status" value="2"/>
</dbReference>
<evidence type="ECO:0000256" key="3">
    <source>
        <dbReference type="ARBA" id="ARBA00022475"/>
    </source>
</evidence>
<evidence type="ECO:0000256" key="9">
    <source>
        <dbReference type="ARBA" id="ARBA00023136"/>
    </source>
</evidence>
<dbReference type="CDD" id="cd11236">
    <property type="entry name" value="Sema_plexin_like"/>
    <property type="match status" value="1"/>
</dbReference>
<keyword evidence="4 14" id="KW-0812">Transmembrane</keyword>
<dbReference type="Pfam" id="PF20170">
    <property type="entry name" value="Plexin_RBD"/>
    <property type="match status" value="1"/>
</dbReference>
<dbReference type="WBParaSite" id="Csp11.Scaffold606.g5714.t2">
    <property type="protein sequence ID" value="Csp11.Scaffold606.g5714.t2"/>
    <property type="gene ID" value="Csp11.Scaffold606.g5714"/>
</dbReference>
<dbReference type="Pfam" id="PF08337">
    <property type="entry name" value="Plexin_cytopl"/>
    <property type="match status" value="1"/>
</dbReference>